<dbReference type="PROSITE" id="PS00678">
    <property type="entry name" value="WD_REPEATS_1"/>
    <property type="match status" value="1"/>
</dbReference>
<comment type="pathway">
    <text evidence="1">Protein modification; peptidyl-diphthamide biosynthesis.</text>
</comment>
<keyword evidence="10" id="KW-1185">Reference proteome</keyword>
<feature type="non-terminal residue" evidence="9">
    <location>
        <position position="356"/>
    </location>
</feature>
<keyword evidence="4" id="KW-0378">Hydrolase</keyword>
<sequence>MAVTWKTLLRWNTGYSADSVEWCPLVPYQDVLVCGTYQLDKKDEDQGENNKKQTRLGRIYLFVIDENSKELCPVQTIDTAGVLDQKWCYHLVQDFPVLVAVTSEGYIQLYRLRSADGSLKLELWQEVLIGESVLALSLDWSSNKSGSAEPMLVVSDSAGAVRVLKVAETGLREIFARQAHGFEAWVASFNYWNTDVFYSGGDDCLFKGYDRRAPDAVITNKSHEAGVTAIRGDVESEHRILTGSYDEKVRLWDARSLKSCISETEVGGGVWRLKWHPRAKGVVLAACMYGGFRLLRLEGDGGMRSEGAGGRQLHAVCEYRQHESIAYGADWNHRNGLVATCSFYDCRMHIGEILLE</sequence>
<dbReference type="SUPFAM" id="SSF50978">
    <property type="entry name" value="WD40 repeat-like"/>
    <property type="match status" value="1"/>
</dbReference>
<dbReference type="Proteomes" id="UP000837857">
    <property type="component" value="Chromosome 10"/>
</dbReference>
<organism evidence="9 10">
    <name type="scientific">Iphiclides podalirius</name>
    <name type="common">scarce swallowtail</name>
    <dbReference type="NCBI Taxonomy" id="110791"/>
    <lineage>
        <taxon>Eukaryota</taxon>
        <taxon>Metazoa</taxon>
        <taxon>Ecdysozoa</taxon>
        <taxon>Arthropoda</taxon>
        <taxon>Hexapoda</taxon>
        <taxon>Insecta</taxon>
        <taxon>Pterygota</taxon>
        <taxon>Neoptera</taxon>
        <taxon>Endopterygota</taxon>
        <taxon>Lepidoptera</taxon>
        <taxon>Glossata</taxon>
        <taxon>Ditrysia</taxon>
        <taxon>Papilionoidea</taxon>
        <taxon>Papilionidae</taxon>
        <taxon>Papilioninae</taxon>
        <taxon>Iphiclides</taxon>
    </lineage>
</organism>
<name>A0ABN8HNR5_9NEOP</name>
<reference evidence="9" key="1">
    <citation type="submission" date="2022-03" db="EMBL/GenBank/DDBJ databases">
        <authorList>
            <person name="Martin H S."/>
        </authorList>
    </citation>
    <scope>NUCLEOTIDE SEQUENCE</scope>
</reference>
<dbReference type="PANTHER" id="PTHR46042">
    <property type="entry name" value="DIPHTHINE METHYLTRANSFERASE"/>
    <property type="match status" value="1"/>
</dbReference>
<dbReference type="Pfam" id="PF00400">
    <property type="entry name" value="WD40"/>
    <property type="match status" value="1"/>
</dbReference>
<evidence type="ECO:0000313" key="9">
    <source>
        <dbReference type="EMBL" id="CAH2037997.1"/>
    </source>
</evidence>
<accession>A0ABN8HNR5</accession>
<dbReference type="InterPro" id="IPR019775">
    <property type="entry name" value="WD40_repeat_CS"/>
</dbReference>
<keyword evidence="3" id="KW-0677">Repeat</keyword>
<evidence type="ECO:0000256" key="2">
    <source>
        <dbReference type="ARBA" id="ARBA00022574"/>
    </source>
</evidence>
<evidence type="ECO:0000256" key="1">
    <source>
        <dbReference type="ARBA" id="ARBA00005156"/>
    </source>
</evidence>
<dbReference type="PROSITE" id="PS50082">
    <property type="entry name" value="WD_REPEATS_2"/>
    <property type="match status" value="1"/>
</dbReference>
<dbReference type="EC" id="3.1.1.97" evidence="6"/>
<evidence type="ECO:0000256" key="8">
    <source>
        <dbReference type="PROSITE-ProRule" id="PRU00221"/>
    </source>
</evidence>
<dbReference type="Gene3D" id="2.130.10.10">
    <property type="entry name" value="YVTN repeat-like/Quinoprotein amine dehydrogenase"/>
    <property type="match status" value="1"/>
</dbReference>
<evidence type="ECO:0000256" key="3">
    <source>
        <dbReference type="ARBA" id="ARBA00022737"/>
    </source>
</evidence>
<proteinExistence type="inferred from homology"/>
<comment type="catalytic activity">
    <reaction evidence="7">
        <text>diphthine methyl ester-[translation elongation factor 2] + H2O = diphthine-[translation elongation factor 2] + methanol + H(+)</text>
        <dbReference type="Rhea" id="RHEA:42656"/>
        <dbReference type="Rhea" id="RHEA-COMP:10172"/>
        <dbReference type="Rhea" id="RHEA-COMP:10173"/>
        <dbReference type="ChEBI" id="CHEBI:15377"/>
        <dbReference type="ChEBI" id="CHEBI:15378"/>
        <dbReference type="ChEBI" id="CHEBI:17790"/>
        <dbReference type="ChEBI" id="CHEBI:79005"/>
        <dbReference type="ChEBI" id="CHEBI:82696"/>
        <dbReference type="EC" id="3.1.1.97"/>
    </reaction>
</comment>
<dbReference type="PANTHER" id="PTHR46042:SF1">
    <property type="entry name" value="DIPHTHINE METHYLTRANSFERASE"/>
    <property type="match status" value="1"/>
</dbReference>
<keyword evidence="2 8" id="KW-0853">WD repeat</keyword>
<evidence type="ECO:0000256" key="4">
    <source>
        <dbReference type="ARBA" id="ARBA00022801"/>
    </source>
</evidence>
<dbReference type="InterPro" id="IPR015943">
    <property type="entry name" value="WD40/YVTN_repeat-like_dom_sf"/>
</dbReference>
<dbReference type="InterPro" id="IPR052415">
    <property type="entry name" value="Diphthine_MTase"/>
</dbReference>
<dbReference type="SMART" id="SM00320">
    <property type="entry name" value="WD40"/>
    <property type="match status" value="3"/>
</dbReference>
<evidence type="ECO:0000256" key="7">
    <source>
        <dbReference type="ARBA" id="ARBA00047551"/>
    </source>
</evidence>
<dbReference type="PROSITE" id="PS50294">
    <property type="entry name" value="WD_REPEATS_REGION"/>
    <property type="match status" value="1"/>
</dbReference>
<dbReference type="InterPro" id="IPR001680">
    <property type="entry name" value="WD40_rpt"/>
</dbReference>
<protein>
    <recommendedName>
        <fullName evidence="6">methylated diphthine methylhydrolase</fullName>
        <ecNumber evidence="6">3.1.1.97</ecNumber>
    </recommendedName>
</protein>
<dbReference type="InterPro" id="IPR036322">
    <property type="entry name" value="WD40_repeat_dom_sf"/>
</dbReference>
<evidence type="ECO:0000313" key="10">
    <source>
        <dbReference type="Proteomes" id="UP000837857"/>
    </source>
</evidence>
<feature type="repeat" description="WD" evidence="8">
    <location>
        <begin position="220"/>
        <end position="262"/>
    </location>
</feature>
<gene>
    <name evidence="9" type="ORF">IPOD504_LOCUS1410</name>
</gene>
<comment type="similarity">
    <text evidence="5">Belongs to the DPH7 family.</text>
</comment>
<evidence type="ECO:0000256" key="6">
    <source>
        <dbReference type="ARBA" id="ARBA00039131"/>
    </source>
</evidence>
<evidence type="ECO:0000256" key="5">
    <source>
        <dbReference type="ARBA" id="ARBA00038092"/>
    </source>
</evidence>
<dbReference type="EMBL" id="OW152822">
    <property type="protein sequence ID" value="CAH2037997.1"/>
    <property type="molecule type" value="Genomic_DNA"/>
</dbReference>